<keyword evidence="5" id="KW-0460">Magnesium</keyword>
<evidence type="ECO:0000256" key="2">
    <source>
        <dbReference type="ARBA" id="ARBA00022603"/>
    </source>
</evidence>
<dbReference type="GO" id="GO:0046872">
    <property type="term" value="F:metal ion binding"/>
    <property type="evidence" value="ECO:0007669"/>
    <property type="project" value="UniProtKB-KW"/>
</dbReference>
<dbReference type="OrthoDB" id="1304687at2759"/>
<gene>
    <name evidence="6" type="ORF">CQW23_12961</name>
</gene>
<evidence type="ECO:0008006" key="8">
    <source>
        <dbReference type="Google" id="ProtNLM"/>
    </source>
</evidence>
<organism evidence="6 7">
    <name type="scientific">Capsicum baccatum</name>
    <name type="common">Peruvian pepper</name>
    <dbReference type="NCBI Taxonomy" id="33114"/>
    <lineage>
        <taxon>Eukaryota</taxon>
        <taxon>Viridiplantae</taxon>
        <taxon>Streptophyta</taxon>
        <taxon>Embryophyta</taxon>
        <taxon>Tracheophyta</taxon>
        <taxon>Spermatophyta</taxon>
        <taxon>Magnoliopsida</taxon>
        <taxon>eudicotyledons</taxon>
        <taxon>Gunneridae</taxon>
        <taxon>Pentapetalae</taxon>
        <taxon>asterids</taxon>
        <taxon>lamiids</taxon>
        <taxon>Solanales</taxon>
        <taxon>Solanaceae</taxon>
        <taxon>Solanoideae</taxon>
        <taxon>Capsiceae</taxon>
        <taxon>Capsicum</taxon>
    </lineage>
</organism>
<evidence type="ECO:0000313" key="7">
    <source>
        <dbReference type="Proteomes" id="UP000224567"/>
    </source>
</evidence>
<dbReference type="AlphaFoldDB" id="A0A2G2WU45"/>
<comment type="caution">
    <text evidence="6">The sequence shown here is derived from an EMBL/GenBank/DDBJ whole genome shotgun (WGS) entry which is preliminary data.</text>
</comment>
<accession>A0A2G2WU45</accession>
<evidence type="ECO:0000256" key="3">
    <source>
        <dbReference type="ARBA" id="ARBA00022679"/>
    </source>
</evidence>
<dbReference type="Pfam" id="PF03492">
    <property type="entry name" value="Methyltransf_7"/>
    <property type="match status" value="1"/>
</dbReference>
<dbReference type="EMBL" id="MLFT02000005">
    <property type="protein sequence ID" value="PHT48753.1"/>
    <property type="molecule type" value="Genomic_DNA"/>
</dbReference>
<keyword evidence="4" id="KW-0479">Metal-binding</keyword>
<dbReference type="InterPro" id="IPR005299">
    <property type="entry name" value="MeTrfase_7"/>
</dbReference>
<dbReference type="GO" id="GO:0032259">
    <property type="term" value="P:methylation"/>
    <property type="evidence" value="ECO:0007669"/>
    <property type="project" value="UniProtKB-KW"/>
</dbReference>
<dbReference type="Proteomes" id="UP000224567">
    <property type="component" value="Unassembled WGS sequence"/>
</dbReference>
<dbReference type="GO" id="GO:0008168">
    <property type="term" value="F:methyltransferase activity"/>
    <property type="evidence" value="ECO:0007669"/>
    <property type="project" value="UniProtKB-KW"/>
</dbReference>
<name>A0A2G2WU45_CAPBA</name>
<keyword evidence="7" id="KW-1185">Reference proteome</keyword>
<dbReference type="SUPFAM" id="SSF53335">
    <property type="entry name" value="S-adenosyl-L-methionine-dependent methyltransferases"/>
    <property type="match status" value="1"/>
</dbReference>
<comment type="similarity">
    <text evidence="1">Belongs to the methyltransferase superfamily. Type-7 methyltransferase family.</text>
</comment>
<dbReference type="PANTHER" id="PTHR31009">
    <property type="entry name" value="S-ADENOSYL-L-METHIONINE:CARBOXYL METHYLTRANSFERASE FAMILY PROTEIN"/>
    <property type="match status" value="1"/>
</dbReference>
<sequence length="122" mass="13913">MLGSIEEEKVDSFNFPVYYPSPREVMHMVEKEGSFTINVLETLEHHVDLDDAYGDEDCNSNPNGYNKAQCVRAFAEPLLLNHFGDDELLVDNVINKCREIYVNCMTKEDAMFTSVVVSLTKK</sequence>
<keyword evidence="3" id="KW-0808">Transferase</keyword>
<dbReference type="STRING" id="33114.A0A2G2WU45"/>
<evidence type="ECO:0000256" key="4">
    <source>
        <dbReference type="ARBA" id="ARBA00022723"/>
    </source>
</evidence>
<evidence type="ECO:0000256" key="1">
    <source>
        <dbReference type="ARBA" id="ARBA00007967"/>
    </source>
</evidence>
<reference evidence="6 7" key="1">
    <citation type="journal article" date="2017" name="Genome Biol.">
        <title>New reference genome sequences of hot pepper reveal the massive evolution of plant disease-resistance genes by retroduplication.</title>
        <authorList>
            <person name="Kim S."/>
            <person name="Park J."/>
            <person name="Yeom S.I."/>
            <person name="Kim Y.M."/>
            <person name="Seo E."/>
            <person name="Kim K.T."/>
            <person name="Kim M.S."/>
            <person name="Lee J.M."/>
            <person name="Cheong K."/>
            <person name="Shin H.S."/>
            <person name="Kim S.B."/>
            <person name="Han K."/>
            <person name="Lee J."/>
            <person name="Park M."/>
            <person name="Lee H.A."/>
            <person name="Lee H.Y."/>
            <person name="Lee Y."/>
            <person name="Oh S."/>
            <person name="Lee J.H."/>
            <person name="Choi E."/>
            <person name="Choi E."/>
            <person name="Lee S.E."/>
            <person name="Jeon J."/>
            <person name="Kim H."/>
            <person name="Choi G."/>
            <person name="Song H."/>
            <person name="Lee J."/>
            <person name="Lee S.C."/>
            <person name="Kwon J.K."/>
            <person name="Lee H.Y."/>
            <person name="Koo N."/>
            <person name="Hong Y."/>
            <person name="Kim R.W."/>
            <person name="Kang W.H."/>
            <person name="Huh J.H."/>
            <person name="Kang B.C."/>
            <person name="Yang T.J."/>
            <person name="Lee Y.H."/>
            <person name="Bennetzen J.L."/>
            <person name="Choi D."/>
        </authorList>
    </citation>
    <scope>NUCLEOTIDE SEQUENCE [LARGE SCALE GENOMIC DNA]</scope>
    <source>
        <strain evidence="7">cv. PBC81</strain>
    </source>
</reference>
<evidence type="ECO:0000256" key="5">
    <source>
        <dbReference type="ARBA" id="ARBA00022842"/>
    </source>
</evidence>
<protein>
    <recommendedName>
        <fullName evidence="8">Salicylate carboxymethyltransferase</fullName>
    </recommendedName>
</protein>
<dbReference type="InterPro" id="IPR042086">
    <property type="entry name" value="MeTrfase_capping"/>
</dbReference>
<dbReference type="InterPro" id="IPR029063">
    <property type="entry name" value="SAM-dependent_MTases_sf"/>
</dbReference>
<dbReference type="Gene3D" id="1.10.1200.270">
    <property type="entry name" value="Methyltransferase, alpha-helical capping domain"/>
    <property type="match status" value="1"/>
</dbReference>
<proteinExistence type="inferred from homology"/>
<reference evidence="7" key="2">
    <citation type="journal article" date="2017" name="J. Anim. Genet.">
        <title>Multiple reference genome sequences of hot pepper reveal the massive evolution of plant disease resistance genes by retroduplication.</title>
        <authorList>
            <person name="Kim S."/>
            <person name="Park J."/>
            <person name="Yeom S.-I."/>
            <person name="Kim Y.-M."/>
            <person name="Seo E."/>
            <person name="Kim K.-T."/>
            <person name="Kim M.-S."/>
            <person name="Lee J.M."/>
            <person name="Cheong K."/>
            <person name="Shin H.-S."/>
            <person name="Kim S.-B."/>
            <person name="Han K."/>
            <person name="Lee J."/>
            <person name="Park M."/>
            <person name="Lee H.-A."/>
            <person name="Lee H.-Y."/>
            <person name="Lee Y."/>
            <person name="Oh S."/>
            <person name="Lee J.H."/>
            <person name="Choi E."/>
            <person name="Choi E."/>
            <person name="Lee S.E."/>
            <person name="Jeon J."/>
            <person name="Kim H."/>
            <person name="Choi G."/>
            <person name="Song H."/>
            <person name="Lee J."/>
            <person name="Lee S.-C."/>
            <person name="Kwon J.-K."/>
            <person name="Lee H.-Y."/>
            <person name="Koo N."/>
            <person name="Hong Y."/>
            <person name="Kim R.W."/>
            <person name="Kang W.-H."/>
            <person name="Huh J.H."/>
            <person name="Kang B.-C."/>
            <person name="Yang T.-J."/>
            <person name="Lee Y.-H."/>
            <person name="Bennetzen J.L."/>
            <person name="Choi D."/>
        </authorList>
    </citation>
    <scope>NUCLEOTIDE SEQUENCE [LARGE SCALE GENOMIC DNA]</scope>
    <source>
        <strain evidence="7">cv. PBC81</strain>
    </source>
</reference>
<keyword evidence="2" id="KW-0489">Methyltransferase</keyword>
<evidence type="ECO:0000313" key="6">
    <source>
        <dbReference type="EMBL" id="PHT48753.1"/>
    </source>
</evidence>